<dbReference type="STRING" id="585501.HMPREF6123_0995"/>
<sequence>MIRCIEGGENMKKYLLIAALAGLSLVACGGSKGSTEGTAKGSEAGTEQGNQARGSKETDSAKAEAKGGTLIMATNAEFPPYEYHEGKDIVGIDVDIAEAIAEEMGMKLEISDIAFDAIIPAVQSGKADFGAAGMTVNEDRLKNVDFSDSYATSVQSVIVTEDSSISKIDDLKGKKVGVQQGTTGDLYSTDDLGEKSVERFPKGADAVQALQAGKVDAVIIDKNPAEVFVSQNKGLKLLDSAYAEEDYAICVKKGNTELVEKINAALKKLKDNGKLEEITAKYIQAK</sequence>
<evidence type="ECO:0000259" key="6">
    <source>
        <dbReference type="SMART" id="SM00062"/>
    </source>
</evidence>
<proteinExistence type="inferred from homology"/>
<comment type="similarity">
    <text evidence="2 4">Belongs to the bacterial solute-binding protein 3 family.</text>
</comment>
<dbReference type="HOGENOM" id="CLU_019602_18_2_9"/>
<feature type="compositionally biased region" description="Basic and acidic residues" evidence="5">
    <location>
        <begin position="54"/>
        <end position="65"/>
    </location>
</feature>
<dbReference type="InterPro" id="IPR001638">
    <property type="entry name" value="Solute-binding_3/MltF_N"/>
</dbReference>
<dbReference type="Pfam" id="PF00497">
    <property type="entry name" value="SBP_bac_3"/>
    <property type="match status" value="1"/>
</dbReference>
<protein>
    <submittedName>
        <fullName evidence="8">ABC transporter, substrate-binding protein, family 3</fullName>
    </submittedName>
</protein>
<dbReference type="CDD" id="cd13624">
    <property type="entry name" value="PBP2_Arg_Lys_His"/>
    <property type="match status" value="1"/>
</dbReference>
<dbReference type="GO" id="GO:0016020">
    <property type="term" value="C:membrane"/>
    <property type="evidence" value="ECO:0007669"/>
    <property type="project" value="InterPro"/>
</dbReference>
<dbReference type="FunCoup" id="C2KWX6">
    <property type="interactions" value="76"/>
</dbReference>
<dbReference type="eggNOG" id="COG0834">
    <property type="taxonomic scope" value="Bacteria"/>
</dbReference>
<dbReference type="SMART" id="SM00062">
    <property type="entry name" value="PBPb"/>
    <property type="match status" value="1"/>
</dbReference>
<evidence type="ECO:0000313" key="9">
    <source>
        <dbReference type="Proteomes" id="UP000004121"/>
    </source>
</evidence>
<dbReference type="PROSITE" id="PS51257">
    <property type="entry name" value="PROKAR_LIPOPROTEIN"/>
    <property type="match status" value="1"/>
</dbReference>
<dbReference type="SUPFAM" id="SSF53850">
    <property type="entry name" value="Periplasmic binding protein-like II"/>
    <property type="match status" value="1"/>
</dbReference>
<dbReference type="AlphaFoldDB" id="C2KWX6"/>
<feature type="domain" description="Ionotropic glutamate receptor C-terminal" evidence="7">
    <location>
        <begin position="69"/>
        <end position="285"/>
    </location>
</feature>
<comment type="subcellular location">
    <subcellularLocation>
        <location evidence="1">Cell envelope</location>
    </subcellularLocation>
</comment>
<dbReference type="PANTHER" id="PTHR35936:SF17">
    <property type="entry name" value="ARGININE-BINDING EXTRACELLULAR PROTEIN ARTP"/>
    <property type="match status" value="1"/>
</dbReference>
<keyword evidence="3" id="KW-0732">Signal</keyword>
<dbReference type="GO" id="GO:0015276">
    <property type="term" value="F:ligand-gated monoatomic ion channel activity"/>
    <property type="evidence" value="ECO:0007669"/>
    <property type="project" value="InterPro"/>
</dbReference>
<dbReference type="InterPro" id="IPR018313">
    <property type="entry name" value="SBP_3_CS"/>
</dbReference>
<organism evidence="8 9">
    <name type="scientific">Oribacterium sinus F0268</name>
    <dbReference type="NCBI Taxonomy" id="585501"/>
    <lineage>
        <taxon>Bacteria</taxon>
        <taxon>Bacillati</taxon>
        <taxon>Bacillota</taxon>
        <taxon>Clostridia</taxon>
        <taxon>Lachnospirales</taxon>
        <taxon>Lachnospiraceae</taxon>
        <taxon>Oribacterium</taxon>
    </lineage>
</organism>
<dbReference type="PROSITE" id="PS01039">
    <property type="entry name" value="SBP_BACTERIAL_3"/>
    <property type="match status" value="1"/>
</dbReference>
<dbReference type="InterPro" id="IPR001320">
    <property type="entry name" value="Iontro_rcpt_C"/>
</dbReference>
<dbReference type="PANTHER" id="PTHR35936">
    <property type="entry name" value="MEMBRANE-BOUND LYTIC MUREIN TRANSGLYCOSYLASE F"/>
    <property type="match status" value="1"/>
</dbReference>
<dbReference type="GO" id="GO:0030313">
    <property type="term" value="C:cell envelope"/>
    <property type="evidence" value="ECO:0007669"/>
    <property type="project" value="UniProtKB-SubCell"/>
</dbReference>
<evidence type="ECO:0000256" key="1">
    <source>
        <dbReference type="ARBA" id="ARBA00004196"/>
    </source>
</evidence>
<evidence type="ECO:0000256" key="5">
    <source>
        <dbReference type="SAM" id="MobiDB-lite"/>
    </source>
</evidence>
<gene>
    <name evidence="8" type="ORF">HMPREF6123_0995</name>
</gene>
<evidence type="ECO:0000256" key="3">
    <source>
        <dbReference type="ARBA" id="ARBA00022729"/>
    </source>
</evidence>
<dbReference type="SMART" id="SM00079">
    <property type="entry name" value="PBPe"/>
    <property type="match status" value="1"/>
</dbReference>
<evidence type="ECO:0000256" key="4">
    <source>
        <dbReference type="RuleBase" id="RU003744"/>
    </source>
</evidence>
<dbReference type="EMBL" id="ACKX01000094">
    <property type="protein sequence ID" value="EEJ51731.1"/>
    <property type="molecule type" value="Genomic_DNA"/>
</dbReference>
<comment type="caution">
    <text evidence="8">The sequence shown here is derived from an EMBL/GenBank/DDBJ whole genome shotgun (WGS) entry which is preliminary data.</text>
</comment>
<keyword evidence="9" id="KW-1185">Reference proteome</keyword>
<name>C2KWX6_9FIRM</name>
<accession>C2KWX6</accession>
<dbReference type="Proteomes" id="UP000004121">
    <property type="component" value="Unassembled WGS sequence"/>
</dbReference>
<feature type="domain" description="Solute-binding protein family 3/N-terminal" evidence="6">
    <location>
        <begin position="69"/>
        <end position="286"/>
    </location>
</feature>
<evidence type="ECO:0000259" key="7">
    <source>
        <dbReference type="SMART" id="SM00079"/>
    </source>
</evidence>
<dbReference type="Gene3D" id="3.40.190.10">
    <property type="entry name" value="Periplasmic binding protein-like II"/>
    <property type="match status" value="2"/>
</dbReference>
<reference evidence="8 9" key="1">
    <citation type="submission" date="2009-04" db="EMBL/GenBank/DDBJ databases">
        <authorList>
            <person name="Qin X."/>
            <person name="Bachman B."/>
            <person name="Battles P."/>
            <person name="Bell A."/>
            <person name="Bess C."/>
            <person name="Bickham C."/>
            <person name="Chaboub L."/>
            <person name="Chen D."/>
            <person name="Coyle M."/>
            <person name="Deiros D.R."/>
            <person name="Dinh H."/>
            <person name="Forbes L."/>
            <person name="Fowler G."/>
            <person name="Francisco L."/>
            <person name="Fu Q."/>
            <person name="Gubbala S."/>
            <person name="Hale W."/>
            <person name="Han Y."/>
            <person name="Hemphill L."/>
            <person name="Highlander S.K."/>
            <person name="Hirani K."/>
            <person name="Hogues M."/>
            <person name="Jackson L."/>
            <person name="Jakkamsetti A."/>
            <person name="Javaid M."/>
            <person name="Jiang H."/>
            <person name="Korchina V."/>
            <person name="Kovar C."/>
            <person name="Lara F."/>
            <person name="Lee S."/>
            <person name="Mata R."/>
            <person name="Mathew T."/>
            <person name="Moen C."/>
            <person name="Morales K."/>
            <person name="Munidasa M."/>
            <person name="Nazareth L."/>
            <person name="Ngo R."/>
            <person name="Nguyen L."/>
            <person name="Okwuonu G."/>
            <person name="Ongeri F."/>
            <person name="Patil S."/>
            <person name="Petrosino J."/>
            <person name="Pham C."/>
            <person name="Pham P."/>
            <person name="Pu L.-L."/>
            <person name="Puazo M."/>
            <person name="Raj R."/>
            <person name="Reid J."/>
            <person name="Rouhana J."/>
            <person name="Saada N."/>
            <person name="Shang Y."/>
            <person name="Simmons D."/>
            <person name="Thornton R."/>
            <person name="Warren J."/>
            <person name="Weissenberger G."/>
            <person name="Zhang J."/>
            <person name="Zhang L."/>
            <person name="Zhou C."/>
            <person name="Zhu D."/>
            <person name="Muzny D."/>
            <person name="Worley K."/>
            <person name="Gibbs R."/>
        </authorList>
    </citation>
    <scope>NUCLEOTIDE SEQUENCE [LARGE SCALE GENOMIC DNA]</scope>
    <source>
        <strain evidence="8 9">F0268</strain>
    </source>
</reference>
<evidence type="ECO:0000256" key="2">
    <source>
        <dbReference type="ARBA" id="ARBA00010333"/>
    </source>
</evidence>
<evidence type="ECO:0000313" key="8">
    <source>
        <dbReference type="EMBL" id="EEJ51731.1"/>
    </source>
</evidence>
<feature type="region of interest" description="Disordered" evidence="5">
    <location>
        <begin position="35"/>
        <end position="66"/>
    </location>
</feature>
<dbReference type="InParanoid" id="C2KWX6"/>